<feature type="non-terminal residue" evidence="1">
    <location>
        <position position="1"/>
    </location>
</feature>
<sequence>LGASNTGNQFSYQVYVSNYPIVLTDNTFHVSSMKSGPLAGDELVLFKSNMLSFPGTSAGYIRQEFPNQFLSAFPTFTFYTPTLYFTVVIEDTVNVDFTKSIGMSLYIAVETTECDPVQHGMGMIQEFSQNNAMLLRNQGVMITQAKIKSALPMWNIGGQRPQIMSSNDINTLGQQWYYSTAGYGEGETMSSSALVRSGLDAARKMNPSTDAFGDASQEIPDWFKAIAKPFAGIEGGAIRPQAPPLKFADNGNVLMF</sequence>
<comment type="caution">
    <text evidence="1">The sequence shown here is derived from an EMBL/GenBank/DDBJ whole genome shotgun (WGS) entry which is preliminary data.</text>
</comment>
<dbReference type="AlphaFoldDB" id="X1BEF7"/>
<evidence type="ECO:0000313" key="1">
    <source>
        <dbReference type="EMBL" id="GAG94339.1"/>
    </source>
</evidence>
<gene>
    <name evidence="1" type="ORF">S01H4_44834</name>
</gene>
<organism evidence="1">
    <name type="scientific">marine sediment metagenome</name>
    <dbReference type="NCBI Taxonomy" id="412755"/>
    <lineage>
        <taxon>unclassified sequences</taxon>
        <taxon>metagenomes</taxon>
        <taxon>ecological metagenomes</taxon>
    </lineage>
</organism>
<accession>X1BEF7</accession>
<reference evidence="1" key="1">
    <citation type="journal article" date="2014" name="Front. Microbiol.">
        <title>High frequency of phylogenetically diverse reductive dehalogenase-homologous genes in deep subseafloor sedimentary metagenomes.</title>
        <authorList>
            <person name="Kawai M."/>
            <person name="Futagami T."/>
            <person name="Toyoda A."/>
            <person name="Takaki Y."/>
            <person name="Nishi S."/>
            <person name="Hori S."/>
            <person name="Arai W."/>
            <person name="Tsubouchi T."/>
            <person name="Morono Y."/>
            <person name="Uchiyama I."/>
            <person name="Ito T."/>
            <person name="Fujiyama A."/>
            <person name="Inagaki F."/>
            <person name="Takami H."/>
        </authorList>
    </citation>
    <scope>NUCLEOTIDE SEQUENCE</scope>
    <source>
        <strain evidence="1">Expedition CK06-06</strain>
    </source>
</reference>
<name>X1BEF7_9ZZZZ</name>
<dbReference type="EMBL" id="BART01024904">
    <property type="protein sequence ID" value="GAG94339.1"/>
    <property type="molecule type" value="Genomic_DNA"/>
</dbReference>
<proteinExistence type="predicted"/>
<protein>
    <submittedName>
        <fullName evidence="1">Uncharacterized protein</fullName>
    </submittedName>
</protein>